<sequence>MIGKPLYMLMRQAFSGTFCLIKPWNSRESHVTVGSRQKRGSPSFAAPIWIAQRNGREIQTALLLQGDMETAGEIQCEQEFVDDIPGHLFTSWLTDFNKD</sequence>
<dbReference type="EMBL" id="BMAT01007122">
    <property type="protein sequence ID" value="GFR57961.1"/>
    <property type="molecule type" value="Genomic_DNA"/>
</dbReference>
<comment type="caution">
    <text evidence="1">The sequence shown here is derived from an EMBL/GenBank/DDBJ whole genome shotgun (WGS) entry which is preliminary data.</text>
</comment>
<protein>
    <submittedName>
        <fullName evidence="1">Uncharacterized protein</fullName>
    </submittedName>
</protein>
<keyword evidence="2" id="KW-1185">Reference proteome</keyword>
<accession>A0AAV4EBB8</accession>
<gene>
    <name evidence="1" type="ORF">ElyMa_003468800</name>
</gene>
<name>A0AAV4EBB8_9GAST</name>
<organism evidence="1 2">
    <name type="scientific">Elysia marginata</name>
    <dbReference type="NCBI Taxonomy" id="1093978"/>
    <lineage>
        <taxon>Eukaryota</taxon>
        <taxon>Metazoa</taxon>
        <taxon>Spiralia</taxon>
        <taxon>Lophotrochozoa</taxon>
        <taxon>Mollusca</taxon>
        <taxon>Gastropoda</taxon>
        <taxon>Heterobranchia</taxon>
        <taxon>Euthyneura</taxon>
        <taxon>Panpulmonata</taxon>
        <taxon>Sacoglossa</taxon>
        <taxon>Placobranchoidea</taxon>
        <taxon>Plakobranchidae</taxon>
        <taxon>Elysia</taxon>
    </lineage>
</organism>
<evidence type="ECO:0000313" key="1">
    <source>
        <dbReference type="EMBL" id="GFR57961.1"/>
    </source>
</evidence>
<dbReference type="Proteomes" id="UP000762676">
    <property type="component" value="Unassembled WGS sequence"/>
</dbReference>
<reference evidence="1 2" key="1">
    <citation type="journal article" date="2021" name="Elife">
        <title>Chloroplast acquisition without the gene transfer in kleptoplastic sea slugs, Plakobranchus ocellatus.</title>
        <authorList>
            <person name="Maeda T."/>
            <person name="Takahashi S."/>
            <person name="Yoshida T."/>
            <person name="Shimamura S."/>
            <person name="Takaki Y."/>
            <person name="Nagai Y."/>
            <person name="Toyoda A."/>
            <person name="Suzuki Y."/>
            <person name="Arimoto A."/>
            <person name="Ishii H."/>
            <person name="Satoh N."/>
            <person name="Nishiyama T."/>
            <person name="Hasebe M."/>
            <person name="Maruyama T."/>
            <person name="Minagawa J."/>
            <person name="Obokata J."/>
            <person name="Shigenobu S."/>
        </authorList>
    </citation>
    <scope>NUCLEOTIDE SEQUENCE [LARGE SCALE GENOMIC DNA]</scope>
</reference>
<evidence type="ECO:0000313" key="2">
    <source>
        <dbReference type="Proteomes" id="UP000762676"/>
    </source>
</evidence>
<dbReference type="AlphaFoldDB" id="A0AAV4EBB8"/>
<proteinExistence type="predicted"/>